<dbReference type="SUPFAM" id="SSF47144">
    <property type="entry name" value="HSC20 (HSCB), C-terminal oligomerisation domain"/>
    <property type="match status" value="1"/>
</dbReference>
<accession>A0A4Z1T298</accession>
<comment type="caution">
    <text evidence="4">The sequence shown here is derived from an EMBL/GenBank/DDBJ whole genome shotgun (WGS) entry which is preliminary data.</text>
</comment>
<dbReference type="Gene3D" id="1.10.287.110">
    <property type="entry name" value="DnaJ domain"/>
    <property type="match status" value="1"/>
</dbReference>
<dbReference type="Gene3D" id="1.20.1280.20">
    <property type="entry name" value="HscB, C-terminal domain"/>
    <property type="match status" value="1"/>
</dbReference>
<dbReference type="PROSITE" id="PS50076">
    <property type="entry name" value="DNAJ_2"/>
    <property type="match status" value="1"/>
</dbReference>
<reference evidence="4 5" key="1">
    <citation type="submission" date="2019-05" db="EMBL/GenBank/DDBJ databases">
        <title>The compact genome of Giardia muris reveals important steps in the evolution of intestinal protozoan parasites.</title>
        <authorList>
            <person name="Xu F."/>
            <person name="Jimenez-Gonzalez A."/>
            <person name="Einarsson E."/>
            <person name="Astvaldsson A."/>
            <person name="Peirasmaki D."/>
            <person name="Eckmann L."/>
            <person name="Andersson J.O."/>
            <person name="Svard S.G."/>
            <person name="Jerlstrom-Hultqvist J."/>
        </authorList>
    </citation>
    <scope>NUCLEOTIDE SEQUENCE [LARGE SCALE GENOMIC DNA]</scope>
    <source>
        <strain evidence="4 5">Roberts-Thomson</strain>
    </source>
</reference>
<sequence>MLTRVPASLSGLVRCLRGHCWRCRAPAKALFCEQCQAPLPVPSNLDHFRLLGVPTEYSLDQKELGRRFRQLQARVHPDALPRFNVGRAGSTTSSDEEYALSLASTLSARLNNAYDTLRDDMRRAEYVASLQNISAAAASPALLIDQLVMRDQIEKSAKDRDVSTLERMQEALKERFQVASQAFGEALVSKDPTTMGHLLCEMRFVTSTLTDLKRRISGIDILSDTQLEDA</sequence>
<dbReference type="InterPro" id="IPR004640">
    <property type="entry name" value="HscB"/>
</dbReference>
<dbReference type="InterPro" id="IPR036869">
    <property type="entry name" value="J_dom_sf"/>
</dbReference>
<gene>
    <name evidence="4" type="ORF">GMRT_11701</name>
</gene>
<feature type="domain" description="J" evidence="3">
    <location>
        <begin position="46"/>
        <end position="130"/>
    </location>
</feature>
<dbReference type="EMBL" id="VDLU01000004">
    <property type="protein sequence ID" value="TNJ26709.1"/>
    <property type="molecule type" value="Genomic_DNA"/>
</dbReference>
<dbReference type="OrthoDB" id="448954at2759"/>
<evidence type="ECO:0000259" key="3">
    <source>
        <dbReference type="PROSITE" id="PS50076"/>
    </source>
</evidence>
<dbReference type="InterPro" id="IPR009073">
    <property type="entry name" value="HscB_oligo_C"/>
</dbReference>
<organism evidence="4 5">
    <name type="scientific">Giardia muris</name>
    <dbReference type="NCBI Taxonomy" id="5742"/>
    <lineage>
        <taxon>Eukaryota</taxon>
        <taxon>Metamonada</taxon>
        <taxon>Diplomonadida</taxon>
        <taxon>Hexamitidae</taxon>
        <taxon>Giardiinae</taxon>
        <taxon>Giardia</taxon>
    </lineage>
</organism>
<dbReference type="InterPro" id="IPR036386">
    <property type="entry name" value="HscB_C_sf"/>
</dbReference>
<dbReference type="NCBIfam" id="TIGR00714">
    <property type="entry name" value="hscB"/>
    <property type="match status" value="1"/>
</dbReference>
<keyword evidence="2" id="KW-0143">Chaperone</keyword>
<evidence type="ECO:0000313" key="5">
    <source>
        <dbReference type="Proteomes" id="UP000315496"/>
    </source>
</evidence>
<dbReference type="InterPro" id="IPR001623">
    <property type="entry name" value="DnaJ_domain"/>
</dbReference>
<proteinExistence type="inferred from homology"/>
<dbReference type="VEuPathDB" id="GiardiaDB:GMRT_11701"/>
<keyword evidence="5" id="KW-1185">Reference proteome</keyword>
<dbReference type="SUPFAM" id="SSF46565">
    <property type="entry name" value="Chaperone J-domain"/>
    <property type="match status" value="1"/>
</dbReference>
<dbReference type="PANTHER" id="PTHR14021">
    <property type="entry name" value="IRON-SULFUR CLUSTER CO-CHAPERONE PROTEIN HSCB"/>
    <property type="match status" value="1"/>
</dbReference>
<dbReference type="SMART" id="SM00271">
    <property type="entry name" value="DnaJ"/>
    <property type="match status" value="1"/>
</dbReference>
<protein>
    <submittedName>
        <fullName evidence="4">Jac1</fullName>
    </submittedName>
</protein>
<dbReference type="Pfam" id="PF07743">
    <property type="entry name" value="HSCB_C"/>
    <property type="match status" value="1"/>
</dbReference>
<dbReference type="GO" id="GO:0005739">
    <property type="term" value="C:mitochondrion"/>
    <property type="evidence" value="ECO:0007669"/>
    <property type="project" value="TreeGrafter"/>
</dbReference>
<dbReference type="GO" id="GO:0044571">
    <property type="term" value="P:[2Fe-2S] cluster assembly"/>
    <property type="evidence" value="ECO:0007669"/>
    <property type="project" value="InterPro"/>
</dbReference>
<name>A0A4Z1T298_GIAMU</name>
<evidence type="ECO:0000256" key="2">
    <source>
        <dbReference type="ARBA" id="ARBA00023186"/>
    </source>
</evidence>
<dbReference type="PANTHER" id="PTHR14021:SF15">
    <property type="entry name" value="IRON-SULFUR CLUSTER CO-CHAPERONE PROTEIN HSCB"/>
    <property type="match status" value="1"/>
</dbReference>
<dbReference type="GO" id="GO:0001671">
    <property type="term" value="F:ATPase activator activity"/>
    <property type="evidence" value="ECO:0007669"/>
    <property type="project" value="InterPro"/>
</dbReference>
<dbReference type="Proteomes" id="UP000315496">
    <property type="component" value="Chromosome 4"/>
</dbReference>
<evidence type="ECO:0000256" key="1">
    <source>
        <dbReference type="ARBA" id="ARBA00010476"/>
    </source>
</evidence>
<comment type="similarity">
    <text evidence="1">Belongs to the HscB family.</text>
</comment>
<dbReference type="AlphaFoldDB" id="A0A4Z1T298"/>
<evidence type="ECO:0000313" key="4">
    <source>
        <dbReference type="EMBL" id="TNJ26709.1"/>
    </source>
</evidence>
<dbReference type="CDD" id="cd06257">
    <property type="entry name" value="DnaJ"/>
    <property type="match status" value="1"/>
</dbReference>
<dbReference type="GO" id="GO:0051087">
    <property type="term" value="F:protein-folding chaperone binding"/>
    <property type="evidence" value="ECO:0007669"/>
    <property type="project" value="InterPro"/>
</dbReference>
<dbReference type="GO" id="GO:0051259">
    <property type="term" value="P:protein complex oligomerization"/>
    <property type="evidence" value="ECO:0007669"/>
    <property type="project" value="InterPro"/>
</dbReference>